<feature type="domain" description="DUF6594" evidence="3">
    <location>
        <begin position="159"/>
        <end position="310"/>
    </location>
</feature>
<keyword evidence="5" id="KW-1185">Reference proteome</keyword>
<sequence>MSFGPTCNRADDIEMGVHRGDTIESAFVPDSRTGTMDTFESASSHVHTAGSVRSVSTANGASASSSRHSQPPNPASHRHDVYPKVPPFNPSDPGDWVVDHHRNNLVTELEPSPKGEPLFRVNFAELQRMHISKLKVKLIKHSVDMRVANRETSPDWEKDLAKYIQAMKDFEYILRHKDSDAISFVATGNRVIDRWIIAKTIGHDVDRLGHLVRVRGQESYEETYSDLNTSRVVYAWRARKIALLKRLQMATSGAVLLLGPMWLMVLHKTVYTGLITTTVCVAILGVLCSLILEKPLDVLSATSAYAAVLVVFVGLTGS</sequence>
<feature type="transmembrane region" description="Helical" evidence="2">
    <location>
        <begin position="247"/>
        <end position="265"/>
    </location>
</feature>
<evidence type="ECO:0000256" key="2">
    <source>
        <dbReference type="SAM" id="Phobius"/>
    </source>
</evidence>
<protein>
    <recommendedName>
        <fullName evidence="3">DUF6594 domain-containing protein</fullName>
    </recommendedName>
</protein>
<dbReference type="EMBL" id="LKEA01000021">
    <property type="protein sequence ID" value="ROW00295.1"/>
    <property type="molecule type" value="Genomic_DNA"/>
</dbReference>
<dbReference type="InterPro" id="IPR046529">
    <property type="entry name" value="DUF6594"/>
</dbReference>
<dbReference type="Pfam" id="PF20237">
    <property type="entry name" value="DUF6594"/>
    <property type="match status" value="1"/>
</dbReference>
<gene>
    <name evidence="4" type="ORF">VMCG_07256</name>
</gene>
<feature type="compositionally biased region" description="Polar residues" evidence="1">
    <location>
        <begin position="32"/>
        <end position="70"/>
    </location>
</feature>
<keyword evidence="2" id="KW-1133">Transmembrane helix</keyword>
<keyword evidence="2" id="KW-0812">Transmembrane</keyword>
<evidence type="ECO:0000313" key="4">
    <source>
        <dbReference type="EMBL" id="ROW00295.1"/>
    </source>
</evidence>
<accession>A0A423WAA3</accession>
<feature type="transmembrane region" description="Helical" evidence="2">
    <location>
        <begin position="271"/>
        <end position="292"/>
    </location>
</feature>
<feature type="region of interest" description="Disordered" evidence="1">
    <location>
        <begin position="24"/>
        <end position="90"/>
    </location>
</feature>
<dbReference type="Proteomes" id="UP000283895">
    <property type="component" value="Unassembled WGS sequence"/>
</dbReference>
<dbReference type="STRING" id="356882.A0A423WAA3"/>
<comment type="caution">
    <text evidence="4">The sequence shown here is derived from an EMBL/GenBank/DDBJ whole genome shotgun (WGS) entry which is preliminary data.</text>
</comment>
<reference evidence="4 5" key="1">
    <citation type="submission" date="2015-09" db="EMBL/GenBank/DDBJ databases">
        <title>Host preference determinants of Valsa canker pathogens revealed by comparative genomics.</title>
        <authorList>
            <person name="Yin Z."/>
            <person name="Huang L."/>
        </authorList>
    </citation>
    <scope>NUCLEOTIDE SEQUENCE [LARGE SCALE GENOMIC DNA]</scope>
    <source>
        <strain evidence="4 5">03-1</strain>
    </source>
</reference>
<feature type="transmembrane region" description="Helical" evidence="2">
    <location>
        <begin position="299"/>
        <end position="317"/>
    </location>
</feature>
<dbReference type="OrthoDB" id="3546297at2759"/>
<organism evidence="4 5">
    <name type="scientific">Cytospora schulzeri</name>
    <dbReference type="NCBI Taxonomy" id="448051"/>
    <lineage>
        <taxon>Eukaryota</taxon>
        <taxon>Fungi</taxon>
        <taxon>Dikarya</taxon>
        <taxon>Ascomycota</taxon>
        <taxon>Pezizomycotina</taxon>
        <taxon>Sordariomycetes</taxon>
        <taxon>Sordariomycetidae</taxon>
        <taxon>Diaporthales</taxon>
        <taxon>Cytosporaceae</taxon>
        <taxon>Cytospora</taxon>
    </lineage>
</organism>
<name>A0A423WAA3_9PEZI</name>
<dbReference type="AlphaFoldDB" id="A0A423WAA3"/>
<proteinExistence type="predicted"/>
<keyword evidence="2" id="KW-0472">Membrane</keyword>
<evidence type="ECO:0000259" key="3">
    <source>
        <dbReference type="Pfam" id="PF20237"/>
    </source>
</evidence>
<evidence type="ECO:0000313" key="5">
    <source>
        <dbReference type="Proteomes" id="UP000283895"/>
    </source>
</evidence>
<evidence type="ECO:0000256" key="1">
    <source>
        <dbReference type="SAM" id="MobiDB-lite"/>
    </source>
</evidence>